<evidence type="ECO:0000313" key="2">
    <source>
        <dbReference type="Proteomes" id="UP000675968"/>
    </source>
</evidence>
<evidence type="ECO:0000313" key="1">
    <source>
        <dbReference type="EMBL" id="MBS3061674.1"/>
    </source>
</evidence>
<reference evidence="1" key="2">
    <citation type="submission" date="2021-05" db="EMBL/GenBank/DDBJ databases">
        <title>Protein family content uncovers lineage relationships and bacterial pathway maintenance mechanisms in DPANN archaea.</title>
        <authorList>
            <person name="Castelle C.J."/>
            <person name="Meheust R."/>
            <person name="Jaffe A.L."/>
            <person name="Seitz K."/>
            <person name="Gong X."/>
            <person name="Baker B.J."/>
            <person name="Banfield J.F."/>
        </authorList>
    </citation>
    <scope>NUCLEOTIDE SEQUENCE</scope>
    <source>
        <strain evidence="1">RIFCSPLOWO2_01_FULL_AR10_48_17</strain>
    </source>
</reference>
<sequence length="187" mass="20818">MTESMVLLLERVSKAFLAKSELGLREAANDAIAQAAFENDSKKAEIAVISYSLGKLLSKAHFQRSKNWPRVADSILREINEAVSLARSDEFGLLEKKLSSVVSTVAKVDFEFGNYWQNLIEKARVKQASSAYALGLSLSQACGLTCCDKQALFNYIGFTKMHEETPVLKNISERVDRLKELLAEKKP</sequence>
<accession>A0A8T4L565</accession>
<gene>
    <name evidence="1" type="ORF">J4215_03775</name>
</gene>
<proteinExistence type="predicted"/>
<dbReference type="Proteomes" id="UP000675968">
    <property type="component" value="Unassembled WGS sequence"/>
</dbReference>
<reference evidence="1" key="1">
    <citation type="submission" date="2021-03" db="EMBL/GenBank/DDBJ databases">
        <authorList>
            <person name="Jaffe A."/>
        </authorList>
    </citation>
    <scope>NUCLEOTIDE SEQUENCE</scope>
    <source>
        <strain evidence="1">RIFCSPLOWO2_01_FULL_AR10_48_17</strain>
    </source>
</reference>
<dbReference type="EMBL" id="JAGVWC010000010">
    <property type="protein sequence ID" value="MBS3061674.1"/>
    <property type="molecule type" value="Genomic_DNA"/>
</dbReference>
<protein>
    <submittedName>
        <fullName evidence="1">Uncharacterized protein</fullName>
    </submittedName>
</protein>
<comment type="caution">
    <text evidence="1">The sequence shown here is derived from an EMBL/GenBank/DDBJ whole genome shotgun (WGS) entry which is preliminary data.</text>
</comment>
<dbReference type="AlphaFoldDB" id="A0A8T4L565"/>
<name>A0A8T4L565_9ARCH</name>
<organism evidence="1 2">
    <name type="scientific">Candidatus Iainarchaeum sp</name>
    <dbReference type="NCBI Taxonomy" id="3101447"/>
    <lineage>
        <taxon>Archaea</taxon>
        <taxon>Candidatus Iainarchaeota</taxon>
        <taxon>Candidatus Iainarchaeia</taxon>
        <taxon>Candidatus Iainarchaeales</taxon>
        <taxon>Candidatus Iainarchaeaceae</taxon>
        <taxon>Candidatus Iainarchaeum</taxon>
    </lineage>
</organism>